<keyword evidence="1" id="KW-1015">Disulfide bond</keyword>
<dbReference type="PANTHER" id="PTHR33021">
    <property type="entry name" value="BLUE COPPER PROTEIN"/>
    <property type="match status" value="1"/>
</dbReference>
<keyword evidence="4" id="KW-0732">Signal</keyword>
<dbReference type="EMBL" id="JBAMMX010000008">
    <property type="protein sequence ID" value="KAK6935494.1"/>
    <property type="molecule type" value="Genomic_DNA"/>
</dbReference>
<keyword evidence="3" id="KW-1133">Transmembrane helix</keyword>
<dbReference type="Pfam" id="PF02298">
    <property type="entry name" value="Cu_bind_like"/>
    <property type="match status" value="1"/>
</dbReference>
<evidence type="ECO:0000313" key="7">
    <source>
        <dbReference type="Proteomes" id="UP001370490"/>
    </source>
</evidence>
<dbReference type="GO" id="GO:0009055">
    <property type="term" value="F:electron transfer activity"/>
    <property type="evidence" value="ECO:0007669"/>
    <property type="project" value="InterPro"/>
</dbReference>
<evidence type="ECO:0000256" key="3">
    <source>
        <dbReference type="SAM" id="Phobius"/>
    </source>
</evidence>
<feature type="chain" id="PRO_5043018634" evidence="4">
    <location>
        <begin position="25"/>
        <end position="210"/>
    </location>
</feature>
<dbReference type="FunFam" id="2.60.40.420:FF:000034">
    <property type="entry name" value="Cupredoxin superfamily protein"/>
    <property type="match status" value="1"/>
</dbReference>
<evidence type="ECO:0000259" key="5">
    <source>
        <dbReference type="PROSITE" id="PS51485"/>
    </source>
</evidence>
<dbReference type="PROSITE" id="PS51485">
    <property type="entry name" value="PHYTOCYANIN"/>
    <property type="match status" value="1"/>
</dbReference>
<evidence type="ECO:0000256" key="4">
    <source>
        <dbReference type="SAM" id="SignalP"/>
    </source>
</evidence>
<protein>
    <submittedName>
        <fullName evidence="6">Phytocyanin domain</fullName>
    </submittedName>
</protein>
<dbReference type="Proteomes" id="UP001370490">
    <property type="component" value="Unassembled WGS sequence"/>
</dbReference>
<dbReference type="InterPro" id="IPR039391">
    <property type="entry name" value="Phytocyanin-like"/>
</dbReference>
<gene>
    <name evidence="6" type="ORF">RJ641_035649</name>
</gene>
<sequence length="210" mass="22964">MAKVQFPLLMLVALGCIVTGPASAMTHVVGGSFGWKLPPNKTFYEEWAAPRTFGVGDRLLFPYRMPLYSLIEVGKDDFPTCGQSQVVERFFLGPTTVDLNNTGERFFYDGVGLHCEAGLKLRVNVVNAPGSSGSTTSYYERLFGSEAQAPAPSAAGEVKSVKSSDASSFTGLAMVSALVSFMAFMFIYYGKKYNSRDTVLWMSTKKRPRT</sequence>
<dbReference type="SUPFAM" id="SSF49503">
    <property type="entry name" value="Cupredoxins"/>
    <property type="match status" value="1"/>
</dbReference>
<organism evidence="6 7">
    <name type="scientific">Dillenia turbinata</name>
    <dbReference type="NCBI Taxonomy" id="194707"/>
    <lineage>
        <taxon>Eukaryota</taxon>
        <taxon>Viridiplantae</taxon>
        <taxon>Streptophyta</taxon>
        <taxon>Embryophyta</taxon>
        <taxon>Tracheophyta</taxon>
        <taxon>Spermatophyta</taxon>
        <taxon>Magnoliopsida</taxon>
        <taxon>eudicotyledons</taxon>
        <taxon>Gunneridae</taxon>
        <taxon>Pentapetalae</taxon>
        <taxon>Dilleniales</taxon>
        <taxon>Dilleniaceae</taxon>
        <taxon>Dillenia</taxon>
    </lineage>
</organism>
<feature type="domain" description="Phytocyanin" evidence="5">
    <location>
        <begin position="25"/>
        <end position="127"/>
    </location>
</feature>
<accession>A0AAN8VPH5</accession>
<evidence type="ECO:0000256" key="1">
    <source>
        <dbReference type="ARBA" id="ARBA00023157"/>
    </source>
</evidence>
<reference evidence="6 7" key="1">
    <citation type="submission" date="2023-12" db="EMBL/GenBank/DDBJ databases">
        <title>A high-quality genome assembly for Dillenia turbinata (Dilleniales).</title>
        <authorList>
            <person name="Chanderbali A."/>
        </authorList>
    </citation>
    <scope>NUCLEOTIDE SEQUENCE [LARGE SCALE GENOMIC DNA]</scope>
    <source>
        <strain evidence="6">LSX21</strain>
        <tissue evidence="6">Leaf</tissue>
    </source>
</reference>
<dbReference type="PANTHER" id="PTHR33021:SF264">
    <property type="entry name" value="OS05G0570900 PROTEIN"/>
    <property type="match status" value="1"/>
</dbReference>
<keyword evidence="3" id="KW-0472">Membrane</keyword>
<dbReference type="InterPro" id="IPR003245">
    <property type="entry name" value="Phytocyanin_dom"/>
</dbReference>
<keyword evidence="2" id="KW-0325">Glycoprotein</keyword>
<keyword evidence="3" id="KW-0812">Transmembrane</keyword>
<keyword evidence="7" id="KW-1185">Reference proteome</keyword>
<dbReference type="Gene3D" id="2.60.40.420">
    <property type="entry name" value="Cupredoxins - blue copper proteins"/>
    <property type="match status" value="1"/>
</dbReference>
<name>A0AAN8VPH5_9MAGN</name>
<evidence type="ECO:0000313" key="6">
    <source>
        <dbReference type="EMBL" id="KAK6935494.1"/>
    </source>
</evidence>
<dbReference type="AlphaFoldDB" id="A0AAN8VPH5"/>
<dbReference type="GO" id="GO:0005886">
    <property type="term" value="C:plasma membrane"/>
    <property type="evidence" value="ECO:0007669"/>
    <property type="project" value="TreeGrafter"/>
</dbReference>
<dbReference type="PROSITE" id="PS51257">
    <property type="entry name" value="PROKAR_LIPOPROTEIN"/>
    <property type="match status" value="1"/>
</dbReference>
<feature type="signal peptide" evidence="4">
    <location>
        <begin position="1"/>
        <end position="24"/>
    </location>
</feature>
<feature type="transmembrane region" description="Helical" evidence="3">
    <location>
        <begin position="169"/>
        <end position="189"/>
    </location>
</feature>
<proteinExistence type="predicted"/>
<comment type="caution">
    <text evidence="6">The sequence shown here is derived from an EMBL/GenBank/DDBJ whole genome shotgun (WGS) entry which is preliminary data.</text>
</comment>
<dbReference type="InterPro" id="IPR008972">
    <property type="entry name" value="Cupredoxin"/>
</dbReference>
<evidence type="ECO:0000256" key="2">
    <source>
        <dbReference type="ARBA" id="ARBA00023180"/>
    </source>
</evidence>